<evidence type="ECO:0000313" key="3">
    <source>
        <dbReference type="Proteomes" id="UP000298652"/>
    </source>
</evidence>
<gene>
    <name evidence="2" type="ORF">SEVIR_8G110000v2</name>
</gene>
<keyword evidence="3" id="KW-1185">Reference proteome</keyword>
<feature type="region of interest" description="Disordered" evidence="1">
    <location>
        <begin position="145"/>
        <end position="199"/>
    </location>
</feature>
<accession>A0A4U6TH87</accession>
<name>A0A4U6TH87_SETVI</name>
<proteinExistence type="predicted"/>
<reference evidence="2" key="1">
    <citation type="submission" date="2019-03" db="EMBL/GenBank/DDBJ databases">
        <title>WGS assembly of Setaria viridis.</title>
        <authorList>
            <person name="Huang P."/>
            <person name="Jenkins J."/>
            <person name="Grimwood J."/>
            <person name="Barry K."/>
            <person name="Healey A."/>
            <person name="Mamidi S."/>
            <person name="Sreedasyam A."/>
            <person name="Shu S."/>
            <person name="Feldman M."/>
            <person name="Wu J."/>
            <person name="Yu Y."/>
            <person name="Chen C."/>
            <person name="Johnson J."/>
            <person name="Rokhsar D."/>
            <person name="Baxter I."/>
            <person name="Schmutz J."/>
            <person name="Brutnell T."/>
            <person name="Kellogg E."/>
        </authorList>
    </citation>
    <scope>NUCLEOTIDE SEQUENCE [LARGE SCALE GENOMIC DNA]</scope>
</reference>
<protein>
    <submittedName>
        <fullName evidence="2">Uncharacterized protein</fullName>
    </submittedName>
</protein>
<evidence type="ECO:0000256" key="1">
    <source>
        <dbReference type="SAM" id="MobiDB-lite"/>
    </source>
</evidence>
<organism evidence="2 3">
    <name type="scientific">Setaria viridis</name>
    <name type="common">Green bristlegrass</name>
    <name type="synonym">Setaria italica subsp. viridis</name>
    <dbReference type="NCBI Taxonomy" id="4556"/>
    <lineage>
        <taxon>Eukaryota</taxon>
        <taxon>Viridiplantae</taxon>
        <taxon>Streptophyta</taxon>
        <taxon>Embryophyta</taxon>
        <taxon>Tracheophyta</taxon>
        <taxon>Spermatophyta</taxon>
        <taxon>Magnoliopsida</taxon>
        <taxon>Liliopsida</taxon>
        <taxon>Poales</taxon>
        <taxon>Poaceae</taxon>
        <taxon>PACMAD clade</taxon>
        <taxon>Panicoideae</taxon>
        <taxon>Panicodae</taxon>
        <taxon>Paniceae</taxon>
        <taxon>Cenchrinae</taxon>
        <taxon>Setaria</taxon>
    </lineage>
</organism>
<feature type="compositionally biased region" description="Low complexity" evidence="1">
    <location>
        <begin position="70"/>
        <end position="81"/>
    </location>
</feature>
<evidence type="ECO:0000313" key="2">
    <source>
        <dbReference type="EMBL" id="TKW00454.1"/>
    </source>
</evidence>
<dbReference type="Gramene" id="TKW00454">
    <property type="protein sequence ID" value="TKW00454"/>
    <property type="gene ID" value="SEVIR_8G110000v2"/>
</dbReference>
<dbReference type="EMBL" id="CM016559">
    <property type="protein sequence ID" value="TKW00454.1"/>
    <property type="molecule type" value="Genomic_DNA"/>
</dbReference>
<feature type="compositionally biased region" description="Acidic residues" evidence="1">
    <location>
        <begin position="165"/>
        <end position="178"/>
    </location>
</feature>
<feature type="region of interest" description="Disordered" evidence="1">
    <location>
        <begin position="1"/>
        <end position="123"/>
    </location>
</feature>
<dbReference type="Proteomes" id="UP000298652">
    <property type="component" value="Chromosome 8"/>
</dbReference>
<dbReference type="AlphaFoldDB" id="A0A4U6TH87"/>
<sequence>MNGCARQATSWLPPHAITPWPISPGARHSSAACPPGPRVPRGPRWPHQHPSGRALWWLAPHQAPTPSPAGAPAARATHAGPAPRPPELAGPYFTGRSLPLPPAYKKGRRPSSPHPNLLQPLTPPRSLALLLPNRRLHAVRHRPFCHHQPPSLLTPNLQDRGVLEEEHEEECDRETEPEDQQHEPELPEGFEDGKSNLTL</sequence>